<dbReference type="PROSITE" id="PS50263">
    <property type="entry name" value="CN_HYDROLASE"/>
    <property type="match status" value="1"/>
</dbReference>
<keyword evidence="4 9" id="KW-0808">Transferase</keyword>
<keyword evidence="11" id="KW-0449">Lipoprotein</keyword>
<evidence type="ECO:0000256" key="9">
    <source>
        <dbReference type="HAMAP-Rule" id="MF_01148"/>
    </source>
</evidence>
<feature type="domain" description="CN hydrolase" evidence="10">
    <location>
        <begin position="222"/>
        <end position="475"/>
    </location>
</feature>
<evidence type="ECO:0000256" key="8">
    <source>
        <dbReference type="ARBA" id="ARBA00023315"/>
    </source>
</evidence>
<keyword evidence="7 9" id="KW-0472">Membrane</keyword>
<dbReference type="PANTHER" id="PTHR38686">
    <property type="entry name" value="APOLIPOPROTEIN N-ACYLTRANSFERASE"/>
    <property type="match status" value="1"/>
</dbReference>
<dbReference type="InterPro" id="IPR036526">
    <property type="entry name" value="C-N_Hydrolase_sf"/>
</dbReference>
<dbReference type="HAMAP" id="MF_01148">
    <property type="entry name" value="Lnt"/>
    <property type="match status" value="1"/>
</dbReference>
<feature type="transmembrane region" description="Helical" evidence="9">
    <location>
        <begin position="55"/>
        <end position="76"/>
    </location>
</feature>
<evidence type="ECO:0000313" key="11">
    <source>
        <dbReference type="EMBL" id="VFP80496.1"/>
    </source>
</evidence>
<evidence type="ECO:0000256" key="5">
    <source>
        <dbReference type="ARBA" id="ARBA00022692"/>
    </source>
</evidence>
<keyword evidence="6 9" id="KW-1133">Transmembrane helix</keyword>
<keyword evidence="5 9" id="KW-0812">Transmembrane</keyword>
<dbReference type="PANTHER" id="PTHR38686:SF1">
    <property type="entry name" value="APOLIPOPROTEIN N-ACYLTRANSFERASE"/>
    <property type="match status" value="1"/>
</dbReference>
<organism evidence="11 12">
    <name type="scientific">Candidatus Erwinia haradaeae</name>
    <dbReference type="NCBI Taxonomy" id="1922217"/>
    <lineage>
        <taxon>Bacteria</taxon>
        <taxon>Pseudomonadati</taxon>
        <taxon>Pseudomonadota</taxon>
        <taxon>Gammaproteobacteria</taxon>
        <taxon>Enterobacterales</taxon>
        <taxon>Erwiniaceae</taxon>
        <taxon>Erwinia</taxon>
    </lineage>
</organism>
<dbReference type="UniPathway" id="UPA00666"/>
<evidence type="ECO:0000256" key="7">
    <source>
        <dbReference type="ARBA" id="ARBA00023136"/>
    </source>
</evidence>
<dbReference type="CDD" id="cd07571">
    <property type="entry name" value="ALP_N-acyl_transferase"/>
    <property type="match status" value="1"/>
</dbReference>
<keyword evidence="8 9" id="KW-0012">Acyltransferase</keyword>
<dbReference type="AlphaFoldDB" id="A0A451D4C3"/>
<evidence type="ECO:0000256" key="2">
    <source>
        <dbReference type="ARBA" id="ARBA00010065"/>
    </source>
</evidence>
<dbReference type="InterPro" id="IPR045378">
    <property type="entry name" value="LNT_N"/>
</dbReference>
<proteinExistence type="inferred from homology"/>
<comment type="catalytic activity">
    <reaction evidence="9">
        <text>N-terminal S-1,2-diacyl-sn-glyceryl-L-cysteinyl-[lipoprotein] + a glycerophospholipid = N-acyl-S-1,2-diacyl-sn-glyceryl-L-cysteinyl-[lipoprotein] + a 2-acyl-sn-glycero-3-phospholipid + H(+)</text>
        <dbReference type="Rhea" id="RHEA:48228"/>
        <dbReference type="Rhea" id="RHEA-COMP:14681"/>
        <dbReference type="Rhea" id="RHEA-COMP:14684"/>
        <dbReference type="ChEBI" id="CHEBI:15378"/>
        <dbReference type="ChEBI" id="CHEBI:136912"/>
        <dbReference type="ChEBI" id="CHEBI:140656"/>
        <dbReference type="ChEBI" id="CHEBI:140657"/>
        <dbReference type="ChEBI" id="CHEBI:140660"/>
        <dbReference type="EC" id="2.3.1.269"/>
    </reaction>
</comment>
<dbReference type="Pfam" id="PF20154">
    <property type="entry name" value="LNT_N"/>
    <property type="match status" value="1"/>
</dbReference>
<keyword evidence="3 9" id="KW-1003">Cell membrane</keyword>
<dbReference type="SUPFAM" id="SSF56317">
    <property type="entry name" value="Carbon-nitrogen hydrolase"/>
    <property type="match status" value="1"/>
</dbReference>
<dbReference type="InterPro" id="IPR003010">
    <property type="entry name" value="C-N_Hydrolase"/>
</dbReference>
<dbReference type="Pfam" id="PF00795">
    <property type="entry name" value="CN_hydrolase"/>
    <property type="match status" value="1"/>
</dbReference>
<comment type="pathway">
    <text evidence="9">Protein modification; lipoprotein biosynthesis (N-acyl transfer).</text>
</comment>
<comment type="similarity">
    <text evidence="2 9">Belongs to the CN hydrolase family. Apolipoprotein N-acyltransferase subfamily.</text>
</comment>
<dbReference type="GO" id="GO:0042158">
    <property type="term" value="P:lipoprotein biosynthetic process"/>
    <property type="evidence" value="ECO:0007669"/>
    <property type="project" value="UniProtKB-UniRule"/>
</dbReference>
<sequence>MELLSNSYNQYLRLFAAFFTGALGTLSFSPYDFWQAAIASLCGLQSLTLHRTMRQASTISFIWGLGFFGSGLHWVYISINTFYGISCIFSIFILFLLSSYLALYPLLFIVLLDKLCATNLFLRLTIVAPIIWQITEFFRSWVLTGFPWLQFGYSQINGPLKGLAPLMGVESITFFLMMISGLVVYALLKNRFIVIVFIPLIFIISVVLSKITWYLPIKERMVNVALVQGNISPSVIQSPEQIEKILSIYMQLSKPYVGKVAIIIWPESALPDFESNQQFFLQSSDKTLRMSGTTLVTGIIDSRFEMNSYSTYNTIIVVGSDIPYRYWSENRYQKNHLVPFGEYLPLKTILRFFIPFFDFLPSEFSQGKYIQPQLQVAGYHITPALCYEVILGQKMRDNIRTDTDFLLTISNDAWFGSSTCPWQHLQMAQMRALELGRPLLYATNNGVTAIINANGEISHIIPQCESKVLMAQVTPTSGLTPYVRFGHFLAWGLTLLFSLIWLLCIFLHI</sequence>
<dbReference type="RefSeq" id="WP_197095140.1">
    <property type="nucleotide sequence ID" value="NZ_LR217705.1"/>
</dbReference>
<dbReference type="EMBL" id="LR217705">
    <property type="protein sequence ID" value="VFP80496.1"/>
    <property type="molecule type" value="Genomic_DNA"/>
</dbReference>
<protein>
    <recommendedName>
        <fullName evidence="9">Apolipoprotein N-acyltransferase</fullName>
        <shortName evidence="9">ALP N-acyltransferase</shortName>
        <ecNumber evidence="9">2.3.1.269</ecNumber>
    </recommendedName>
</protein>
<reference evidence="11 12" key="1">
    <citation type="submission" date="2019-02" db="EMBL/GenBank/DDBJ databases">
        <authorList>
            <person name="Manzano-Marin A."/>
            <person name="Manzano-Marin A."/>
        </authorList>
    </citation>
    <scope>NUCLEOTIDE SEQUENCE [LARGE SCALE GENOMIC DNA]</scope>
    <source>
        <strain evidence="11 12">ErCisplendens/pseudotsugae</strain>
    </source>
</reference>
<accession>A0A451D4C3</accession>
<dbReference type="GO" id="GO:0005886">
    <property type="term" value="C:plasma membrane"/>
    <property type="evidence" value="ECO:0007669"/>
    <property type="project" value="UniProtKB-SubCell"/>
</dbReference>
<comment type="subcellular location">
    <subcellularLocation>
        <location evidence="1 9">Cell membrane</location>
        <topology evidence="1 9">Multi-pass membrane protein</topology>
    </subcellularLocation>
</comment>
<dbReference type="GO" id="GO:0016410">
    <property type="term" value="F:N-acyltransferase activity"/>
    <property type="evidence" value="ECO:0007669"/>
    <property type="project" value="UniProtKB-UniRule"/>
</dbReference>
<dbReference type="EC" id="2.3.1.269" evidence="9"/>
<gene>
    <name evidence="9 11" type="primary">lnt</name>
    <name evidence="11" type="ORF">ERCISPPS3390_367</name>
</gene>
<dbReference type="NCBIfam" id="TIGR00546">
    <property type="entry name" value="lnt"/>
    <property type="match status" value="1"/>
</dbReference>
<evidence type="ECO:0000313" key="12">
    <source>
        <dbReference type="Proteomes" id="UP000294338"/>
    </source>
</evidence>
<dbReference type="InterPro" id="IPR004563">
    <property type="entry name" value="Apolipo_AcylTrfase"/>
</dbReference>
<feature type="transmembrane region" description="Helical" evidence="9">
    <location>
        <begin position="120"/>
        <end position="142"/>
    </location>
</feature>
<evidence type="ECO:0000259" key="10">
    <source>
        <dbReference type="PROSITE" id="PS50263"/>
    </source>
</evidence>
<feature type="transmembrane region" description="Helical" evidence="9">
    <location>
        <begin position="12"/>
        <end position="34"/>
    </location>
</feature>
<evidence type="ECO:0000256" key="6">
    <source>
        <dbReference type="ARBA" id="ARBA00022989"/>
    </source>
</evidence>
<dbReference type="Gene3D" id="3.60.110.10">
    <property type="entry name" value="Carbon-nitrogen hydrolase"/>
    <property type="match status" value="1"/>
</dbReference>
<evidence type="ECO:0000256" key="3">
    <source>
        <dbReference type="ARBA" id="ARBA00022475"/>
    </source>
</evidence>
<evidence type="ECO:0000256" key="4">
    <source>
        <dbReference type="ARBA" id="ARBA00022679"/>
    </source>
</evidence>
<feature type="transmembrane region" description="Helical" evidence="9">
    <location>
        <begin position="162"/>
        <end position="185"/>
    </location>
</feature>
<feature type="transmembrane region" description="Helical" evidence="9">
    <location>
        <begin position="82"/>
        <end position="108"/>
    </location>
</feature>
<feature type="transmembrane region" description="Helical" evidence="9">
    <location>
        <begin position="488"/>
        <end position="507"/>
    </location>
</feature>
<evidence type="ECO:0000256" key="1">
    <source>
        <dbReference type="ARBA" id="ARBA00004651"/>
    </source>
</evidence>
<feature type="transmembrane region" description="Helical" evidence="9">
    <location>
        <begin position="192"/>
        <end position="215"/>
    </location>
</feature>
<comment type="function">
    <text evidence="9">Catalyzes the phospholipid dependent N-acylation of the N-terminal cysteine of apolipoprotein, the last step in lipoprotein maturation.</text>
</comment>
<name>A0A451D4C3_9GAMM</name>
<dbReference type="Proteomes" id="UP000294338">
    <property type="component" value="Chromosome 1"/>
</dbReference>